<dbReference type="InterPro" id="IPR029000">
    <property type="entry name" value="Cyclophilin-like_dom_sf"/>
</dbReference>
<comment type="caution">
    <text evidence="7">The sequence shown here is derived from an EMBL/GenBank/DDBJ whole genome shotgun (WGS) entry which is preliminary data.</text>
</comment>
<reference evidence="8" key="1">
    <citation type="submission" date="2017-09" db="EMBL/GenBank/DDBJ databases">
        <title>Depth-based differentiation of microbial function through sediment-hosted aquifers and enrichment of novel symbionts in the deep terrestrial subsurface.</title>
        <authorList>
            <person name="Probst A.J."/>
            <person name="Ladd B."/>
            <person name="Jarett J.K."/>
            <person name="Geller-Mcgrath D.E."/>
            <person name="Sieber C.M.K."/>
            <person name="Emerson J.B."/>
            <person name="Anantharaman K."/>
            <person name="Thomas B.C."/>
            <person name="Malmstrom R."/>
            <person name="Stieglmeier M."/>
            <person name="Klingl A."/>
            <person name="Woyke T."/>
            <person name="Ryan C.M."/>
            <person name="Banfield J.F."/>
        </authorList>
    </citation>
    <scope>NUCLEOTIDE SEQUENCE [LARGE SCALE GENOMIC DNA]</scope>
</reference>
<organism evidence="7 8">
    <name type="scientific">Candidatus Portnoybacteria bacterium CG10_big_fil_rev_8_21_14_0_10_44_7</name>
    <dbReference type="NCBI Taxonomy" id="1974816"/>
    <lineage>
        <taxon>Bacteria</taxon>
        <taxon>Candidatus Portnoyibacteriota</taxon>
    </lineage>
</organism>
<dbReference type="PROSITE" id="PS00170">
    <property type="entry name" value="CSA_PPIASE_1"/>
    <property type="match status" value="1"/>
</dbReference>
<dbReference type="InterPro" id="IPR024936">
    <property type="entry name" value="Cyclophilin-type_PPIase"/>
</dbReference>
<dbReference type="PROSITE" id="PS50072">
    <property type="entry name" value="CSA_PPIASE_2"/>
    <property type="match status" value="1"/>
</dbReference>
<dbReference type="InterPro" id="IPR002130">
    <property type="entry name" value="Cyclophilin-type_PPIase_dom"/>
</dbReference>
<evidence type="ECO:0000313" key="8">
    <source>
        <dbReference type="Proteomes" id="UP000231086"/>
    </source>
</evidence>
<dbReference type="PIRSF" id="PIRSF001467">
    <property type="entry name" value="Peptidylpro_ismrse"/>
    <property type="match status" value="1"/>
</dbReference>
<evidence type="ECO:0000259" key="6">
    <source>
        <dbReference type="PROSITE" id="PS50072"/>
    </source>
</evidence>
<dbReference type="Gene3D" id="2.40.100.10">
    <property type="entry name" value="Cyclophilin-like"/>
    <property type="match status" value="1"/>
</dbReference>
<protein>
    <recommendedName>
        <fullName evidence="5">Peptidyl-prolyl cis-trans isomerase</fullName>
        <shortName evidence="5">PPIase</shortName>
        <ecNumber evidence="5">5.2.1.8</ecNumber>
    </recommendedName>
</protein>
<name>A0A2M8KIE0_9BACT</name>
<feature type="domain" description="PPIase cyclophilin-type" evidence="6">
    <location>
        <begin position="17"/>
        <end position="169"/>
    </location>
</feature>
<proteinExistence type="inferred from homology"/>
<evidence type="ECO:0000313" key="7">
    <source>
        <dbReference type="EMBL" id="PJE59677.1"/>
    </source>
</evidence>
<evidence type="ECO:0000256" key="1">
    <source>
        <dbReference type="ARBA" id="ARBA00002388"/>
    </source>
</evidence>
<dbReference type="Proteomes" id="UP000231086">
    <property type="component" value="Unassembled WGS sequence"/>
</dbReference>
<accession>A0A2M8KIE0</accession>
<dbReference type="GO" id="GO:0006457">
    <property type="term" value="P:protein folding"/>
    <property type="evidence" value="ECO:0007669"/>
    <property type="project" value="InterPro"/>
</dbReference>
<dbReference type="EMBL" id="PFEA01000046">
    <property type="protein sequence ID" value="PJE59677.1"/>
    <property type="molecule type" value="Genomic_DNA"/>
</dbReference>
<keyword evidence="4 5" id="KW-0413">Isomerase</keyword>
<comment type="catalytic activity">
    <reaction evidence="5">
        <text>[protein]-peptidylproline (omega=180) = [protein]-peptidylproline (omega=0)</text>
        <dbReference type="Rhea" id="RHEA:16237"/>
        <dbReference type="Rhea" id="RHEA-COMP:10747"/>
        <dbReference type="Rhea" id="RHEA-COMP:10748"/>
        <dbReference type="ChEBI" id="CHEBI:83833"/>
        <dbReference type="ChEBI" id="CHEBI:83834"/>
        <dbReference type="EC" id="5.2.1.8"/>
    </reaction>
</comment>
<sequence>MSTASDNPTAIIKTVRGNIMIELFPQNAPQTVSNFIKLAQDGFYDGTAFHRVVPDFVIQGGDPLSKDSNPGNDGTGGPGYTFADEINPWSLGLSDQQISNLEAQGYQYTKDLTSLPNRVGALAMANAGPNTNGSQFFIITTKDQPGLNGKHAVFGQVISGLDITRKIQAGDKIEKITVNQ</sequence>
<evidence type="ECO:0000256" key="3">
    <source>
        <dbReference type="ARBA" id="ARBA00023110"/>
    </source>
</evidence>
<keyword evidence="3 5" id="KW-0697">Rotamase</keyword>
<dbReference type="CDD" id="cd00317">
    <property type="entry name" value="cyclophilin"/>
    <property type="match status" value="1"/>
</dbReference>
<dbReference type="GO" id="GO:0003755">
    <property type="term" value="F:peptidyl-prolyl cis-trans isomerase activity"/>
    <property type="evidence" value="ECO:0007669"/>
    <property type="project" value="UniProtKB-UniRule"/>
</dbReference>
<dbReference type="PRINTS" id="PR00153">
    <property type="entry name" value="CSAPPISMRASE"/>
</dbReference>
<evidence type="ECO:0000256" key="2">
    <source>
        <dbReference type="ARBA" id="ARBA00007365"/>
    </source>
</evidence>
<dbReference type="EC" id="5.2.1.8" evidence="5"/>
<dbReference type="PANTHER" id="PTHR45625">
    <property type="entry name" value="PEPTIDYL-PROLYL CIS-TRANS ISOMERASE-RELATED"/>
    <property type="match status" value="1"/>
</dbReference>
<evidence type="ECO:0000256" key="5">
    <source>
        <dbReference type="RuleBase" id="RU363019"/>
    </source>
</evidence>
<dbReference type="SUPFAM" id="SSF50891">
    <property type="entry name" value="Cyclophilin-like"/>
    <property type="match status" value="1"/>
</dbReference>
<gene>
    <name evidence="7" type="ORF">COU85_02440</name>
</gene>
<comment type="similarity">
    <text evidence="2 5">Belongs to the cyclophilin-type PPIase family.</text>
</comment>
<dbReference type="PANTHER" id="PTHR45625:SF4">
    <property type="entry name" value="PEPTIDYLPROLYL ISOMERASE DOMAIN AND WD REPEAT-CONTAINING PROTEIN 1"/>
    <property type="match status" value="1"/>
</dbReference>
<evidence type="ECO:0000256" key="4">
    <source>
        <dbReference type="ARBA" id="ARBA00023235"/>
    </source>
</evidence>
<dbReference type="Pfam" id="PF00160">
    <property type="entry name" value="Pro_isomerase"/>
    <property type="match status" value="1"/>
</dbReference>
<comment type="function">
    <text evidence="1 5">PPIases accelerate the folding of proteins. It catalyzes the cis-trans isomerization of proline imidic peptide bonds in oligopeptides.</text>
</comment>
<dbReference type="InterPro" id="IPR044666">
    <property type="entry name" value="Cyclophilin_A-like"/>
</dbReference>
<dbReference type="AlphaFoldDB" id="A0A2M8KIE0"/>
<dbReference type="InterPro" id="IPR020892">
    <property type="entry name" value="Cyclophilin-type_PPIase_CS"/>
</dbReference>